<reference evidence="4 5" key="1">
    <citation type="submission" date="2016-09" db="EMBL/GenBank/DDBJ databases">
        <title>Extensive genetic diversity and differential bi-allelic expression allows diatom success in the polar Southern Ocean.</title>
        <authorList>
            <consortium name="DOE Joint Genome Institute"/>
            <person name="Mock T."/>
            <person name="Otillar R.P."/>
            <person name="Strauss J."/>
            <person name="Dupont C."/>
            <person name="Frickenhaus S."/>
            <person name="Maumus F."/>
            <person name="Mcmullan M."/>
            <person name="Sanges R."/>
            <person name="Schmutz J."/>
            <person name="Toseland A."/>
            <person name="Valas R."/>
            <person name="Veluchamy A."/>
            <person name="Ward B.J."/>
            <person name="Allen A."/>
            <person name="Barry K."/>
            <person name="Falciatore A."/>
            <person name="Ferrante M."/>
            <person name="Fortunato A.E."/>
            <person name="Gloeckner G."/>
            <person name="Gruber A."/>
            <person name="Hipkin R."/>
            <person name="Janech M."/>
            <person name="Kroth P."/>
            <person name="Leese F."/>
            <person name="Lindquist E."/>
            <person name="Lyon B.R."/>
            <person name="Martin J."/>
            <person name="Mayer C."/>
            <person name="Parker M."/>
            <person name="Quesneville H."/>
            <person name="Raymond J."/>
            <person name="Uhlig C."/>
            <person name="Valentin K.U."/>
            <person name="Worden A.Z."/>
            <person name="Armbrust E.V."/>
            <person name="Bowler C."/>
            <person name="Green B."/>
            <person name="Moulton V."/>
            <person name="Van Oosterhout C."/>
            <person name="Grigoriev I."/>
        </authorList>
    </citation>
    <scope>NUCLEOTIDE SEQUENCE [LARGE SCALE GENOMIC DNA]</scope>
    <source>
        <strain evidence="4 5">CCMP1102</strain>
    </source>
</reference>
<protein>
    <recommendedName>
        <fullName evidence="3">N-acetyltransferase domain-containing protein</fullName>
    </recommendedName>
</protein>
<dbReference type="PROSITE" id="PS51186">
    <property type="entry name" value="GNAT"/>
    <property type="match status" value="1"/>
</dbReference>
<dbReference type="Pfam" id="PF00583">
    <property type="entry name" value="Acetyltransf_1"/>
    <property type="match status" value="1"/>
</dbReference>
<dbReference type="InParanoid" id="A0A1E7F7F8"/>
<sequence>MRIILYSSMLHLIFFVVILSCCEGFSLEIPKITTTRITSLYSSALPIDNSDSIASDSPSDKNEARILTPKITYRSANAADIPDIVGLLMSSFDDENEEGDSSRSNNSESESSNDSDSDDSNNKAFMWDSIGEDNNQESLPPEQQRQFIETQLRQRMIEVKKEDSLPHSFLVATIPSLSIIVDDNDTSTSVVGFLEMGCLPSPIPISIGGNKNARPELPYIANVAVNPTARRRKIGSTLVRLATKIAAKWVVSGTDTSSFPPFLFLSVERDNHDALMFYERLEFEELNVKKPIQKIYLARVLD</sequence>
<dbReference type="InterPro" id="IPR016181">
    <property type="entry name" value="Acyl_CoA_acyltransferase"/>
</dbReference>
<dbReference type="EMBL" id="KV784361">
    <property type="protein sequence ID" value="OEU14087.1"/>
    <property type="molecule type" value="Genomic_DNA"/>
</dbReference>
<evidence type="ECO:0000256" key="1">
    <source>
        <dbReference type="SAM" id="MobiDB-lite"/>
    </source>
</evidence>
<keyword evidence="5" id="KW-1185">Reference proteome</keyword>
<dbReference type="InterPro" id="IPR000182">
    <property type="entry name" value="GNAT_dom"/>
</dbReference>
<feature type="signal peptide" evidence="2">
    <location>
        <begin position="1"/>
        <end position="24"/>
    </location>
</feature>
<feature type="region of interest" description="Disordered" evidence="1">
    <location>
        <begin position="94"/>
        <end position="141"/>
    </location>
</feature>
<feature type="domain" description="N-acetyltransferase" evidence="3">
    <location>
        <begin position="142"/>
        <end position="302"/>
    </location>
</feature>
<proteinExistence type="predicted"/>
<feature type="chain" id="PRO_5009192756" description="N-acetyltransferase domain-containing protein" evidence="2">
    <location>
        <begin position="25"/>
        <end position="302"/>
    </location>
</feature>
<dbReference type="Gene3D" id="3.40.630.30">
    <property type="match status" value="1"/>
</dbReference>
<name>A0A1E7F7F8_9STRA</name>
<dbReference type="AlphaFoldDB" id="A0A1E7F7F8"/>
<gene>
    <name evidence="4" type="ORF">FRACYDRAFT_262494</name>
</gene>
<evidence type="ECO:0000259" key="3">
    <source>
        <dbReference type="PROSITE" id="PS51186"/>
    </source>
</evidence>
<dbReference type="CDD" id="cd04301">
    <property type="entry name" value="NAT_SF"/>
    <property type="match status" value="1"/>
</dbReference>
<evidence type="ECO:0000313" key="4">
    <source>
        <dbReference type="EMBL" id="OEU14087.1"/>
    </source>
</evidence>
<keyword evidence="2" id="KW-0732">Signal</keyword>
<dbReference type="OrthoDB" id="46406at2759"/>
<accession>A0A1E7F7F8</accession>
<dbReference type="KEGG" id="fcy:FRACYDRAFT_262494"/>
<dbReference type="Proteomes" id="UP000095751">
    <property type="component" value="Unassembled WGS sequence"/>
</dbReference>
<dbReference type="GO" id="GO:0016747">
    <property type="term" value="F:acyltransferase activity, transferring groups other than amino-acyl groups"/>
    <property type="evidence" value="ECO:0007669"/>
    <property type="project" value="InterPro"/>
</dbReference>
<evidence type="ECO:0000313" key="5">
    <source>
        <dbReference type="Proteomes" id="UP000095751"/>
    </source>
</evidence>
<evidence type="ECO:0000256" key="2">
    <source>
        <dbReference type="SAM" id="SignalP"/>
    </source>
</evidence>
<organism evidence="4 5">
    <name type="scientific">Fragilariopsis cylindrus CCMP1102</name>
    <dbReference type="NCBI Taxonomy" id="635003"/>
    <lineage>
        <taxon>Eukaryota</taxon>
        <taxon>Sar</taxon>
        <taxon>Stramenopiles</taxon>
        <taxon>Ochrophyta</taxon>
        <taxon>Bacillariophyta</taxon>
        <taxon>Bacillariophyceae</taxon>
        <taxon>Bacillariophycidae</taxon>
        <taxon>Bacillariales</taxon>
        <taxon>Bacillariaceae</taxon>
        <taxon>Fragilariopsis</taxon>
    </lineage>
</organism>
<dbReference type="SUPFAM" id="SSF55729">
    <property type="entry name" value="Acyl-CoA N-acyltransferases (Nat)"/>
    <property type="match status" value="1"/>
</dbReference>
<dbReference type="PROSITE" id="PS51257">
    <property type="entry name" value="PROKAR_LIPOPROTEIN"/>
    <property type="match status" value="1"/>
</dbReference>